<keyword evidence="3" id="KW-0282">Flagellum</keyword>
<dbReference type="STRING" id="36745.CLSAP_42790"/>
<dbReference type="Pfam" id="PF02120">
    <property type="entry name" value="Flg_hook"/>
    <property type="match status" value="1"/>
</dbReference>
<protein>
    <submittedName>
        <fullName evidence="3">Flagellar hook-length control protein FliK</fullName>
    </submittedName>
</protein>
<keyword evidence="3" id="KW-0966">Cell projection</keyword>
<dbReference type="Proteomes" id="UP000011728">
    <property type="component" value="Chromosome"/>
</dbReference>
<dbReference type="RefSeq" id="WP_015394581.1">
    <property type="nucleotide sequence ID" value="NC_020291.1"/>
</dbReference>
<dbReference type="Gene3D" id="3.30.750.140">
    <property type="match status" value="1"/>
</dbReference>
<dbReference type="eggNOG" id="COG3144">
    <property type="taxonomic scope" value="Bacteria"/>
</dbReference>
<dbReference type="PATRIC" id="fig|931276.5.peg.4554"/>
<feature type="region of interest" description="Disordered" evidence="1">
    <location>
        <begin position="443"/>
        <end position="462"/>
    </location>
</feature>
<name>M1LYE8_9CLOT</name>
<dbReference type="KEGG" id="csr:Cspa_c45170"/>
<reference evidence="3 4" key="1">
    <citation type="submission" date="2013-02" db="EMBL/GenBank/DDBJ databases">
        <title>Genome sequence of Clostridium saccharoperbutylacetonicum N1-4(HMT).</title>
        <authorList>
            <person name="Poehlein A."/>
            <person name="Daniel R."/>
        </authorList>
    </citation>
    <scope>NUCLEOTIDE SEQUENCE [LARGE SCALE GENOMIC DNA]</scope>
    <source>
        <strain evidence="4">N1-4(HMT)</strain>
    </source>
</reference>
<sequence>MVMAIKTSTDSLMNTVDTSVKNYRTSTSLDKSNSELYKSTYKSEDFKNVLDSKTSTKERDAEKVEDYNQKEVPNDSKKVDTESTPKTDDKVDELNEKLKELEEDSKSDSKDKVNDVLAELLNLLAQFGIKEEDLKGNSKVDSDMLKAILEQINKKQDSNNNSNNLLEKIMGVLKSESDKLDTNSLKLVDKILRNLSTSLADDKSEATKDIKNSIKNLMSEISNILENKHAQTNKVLTLEDILNKSYSQSKSSSDSSSQEENSSTSNENKELSKEDKFLNSLLDDNKDDSSNKINLFAARTSSIQNQGANTVARGLTINKVTFADDLIKDVKYMSNNSLKELTVKINPGNLGEITIKLVEEDGVMKANLKANSKETTALLSQNLTEIKKQLSEQNIKISDVNIELYQDDTTFFKDQSFQGELAGEQNKQNSNAQDGVSNTQGIAGEETEENLAEENNNISFFA</sequence>
<accession>M1LYE8</accession>
<keyword evidence="4" id="KW-1185">Reference proteome</keyword>
<proteinExistence type="predicted"/>
<feature type="region of interest" description="Disordered" evidence="1">
    <location>
        <begin position="247"/>
        <end position="273"/>
    </location>
</feature>
<evidence type="ECO:0000313" key="3">
    <source>
        <dbReference type="EMBL" id="AGF58270.1"/>
    </source>
</evidence>
<dbReference type="EMBL" id="CP004121">
    <property type="protein sequence ID" value="AGF58270.1"/>
    <property type="molecule type" value="Genomic_DNA"/>
</dbReference>
<feature type="compositionally biased region" description="Low complexity" evidence="1">
    <location>
        <begin position="247"/>
        <end position="266"/>
    </location>
</feature>
<feature type="region of interest" description="Disordered" evidence="1">
    <location>
        <begin position="48"/>
        <end position="92"/>
    </location>
</feature>
<evidence type="ECO:0000259" key="2">
    <source>
        <dbReference type="Pfam" id="PF02120"/>
    </source>
</evidence>
<keyword evidence="3" id="KW-0969">Cilium</keyword>
<dbReference type="OrthoDB" id="1934566at2"/>
<organism evidence="3 4">
    <name type="scientific">Clostridium saccharoperbutylacetonicum N1-4(HMT)</name>
    <dbReference type="NCBI Taxonomy" id="931276"/>
    <lineage>
        <taxon>Bacteria</taxon>
        <taxon>Bacillati</taxon>
        <taxon>Bacillota</taxon>
        <taxon>Clostridia</taxon>
        <taxon>Eubacteriales</taxon>
        <taxon>Clostridiaceae</taxon>
        <taxon>Clostridium</taxon>
    </lineage>
</organism>
<feature type="compositionally biased region" description="Low complexity" evidence="1">
    <location>
        <begin position="453"/>
        <end position="462"/>
    </location>
</feature>
<dbReference type="InterPro" id="IPR038610">
    <property type="entry name" value="FliK-like_C_sf"/>
</dbReference>
<evidence type="ECO:0000313" key="4">
    <source>
        <dbReference type="Proteomes" id="UP000011728"/>
    </source>
</evidence>
<gene>
    <name evidence="3" type="primary">fliK</name>
    <name evidence="3" type="ORF">Cspa_c45170</name>
</gene>
<evidence type="ECO:0000256" key="1">
    <source>
        <dbReference type="SAM" id="MobiDB-lite"/>
    </source>
</evidence>
<dbReference type="CDD" id="cd17470">
    <property type="entry name" value="T3SS_Flik_C"/>
    <property type="match status" value="1"/>
</dbReference>
<dbReference type="InterPro" id="IPR021136">
    <property type="entry name" value="Flagellar_hook_control-like_C"/>
</dbReference>
<dbReference type="AlphaFoldDB" id="M1LYE8"/>
<dbReference type="HOGENOM" id="CLU_600909_0_0_9"/>
<feature type="domain" description="Flagellar hook-length control protein-like C-terminal" evidence="2">
    <location>
        <begin position="330"/>
        <end position="409"/>
    </location>
</feature>